<dbReference type="EMBL" id="JAAMPI010000286">
    <property type="protein sequence ID" value="KAF4633133.1"/>
    <property type="molecule type" value="Genomic_DNA"/>
</dbReference>
<dbReference type="InterPro" id="IPR000719">
    <property type="entry name" value="Prot_kinase_dom"/>
</dbReference>
<comment type="caution">
    <text evidence="3">The sequence shown here is derived from an EMBL/GenBank/DDBJ whole genome shotgun (WGS) entry which is preliminary data.</text>
</comment>
<dbReference type="Proteomes" id="UP000566819">
    <property type="component" value="Unassembled WGS sequence"/>
</dbReference>
<evidence type="ECO:0000313" key="3">
    <source>
        <dbReference type="EMBL" id="KAF4633133.1"/>
    </source>
</evidence>
<sequence length="1331" mass="147994">MSQIGQRTALHEFFRWESTQWVESVADLTTDEKVSFMPLENLKSYFTANDCRELNKILTEVFKTDFPPVDPDLVLRDHTAIFCILLRIGQGQYIEHFAQYEELSDRRLPFDPSRPPAELPAVDDDPTFLERFCEKQRMYCVPIFDGHMLHKNFGRQRFLPITSKEPREIEGQAQRYIITLYGPHNRLIPPAQAQQMNAANANTFVLKRYPGKEHEAVYREEVNGFRSVKQADSIIKFYGSYIHGDEYNILLEFAEKGTLEQYFALESPPSRGGDIVKFWEALFRLIKGLKAVHSVRKGHLNVNPQSVSVLSAGTESSNWQFKFSDFGLRNAESKEGQDGANAAPENENSPTYSAPEQYMRYDQNDQPRPGSPKPTWAADIWALGCIYSEAAIWIADGYKGLVDYRKQRAIEFERIMFKSGDCFHDGLRVLQSVLDAHRDIEDRLRRSDNITKDVLDSMVDEMLWEEDRPNAKALTRKAEMILSRARQKLAPNSPDDIIRPGSSQSRTYPPPRLQPPSQALPPIPRGLTPALSSISEQQFPTNVDKWRSQVSPVAPRSRFGSSIASESSSPVLPHQQLSSTESVSDLDREITGSIASWNFGDNNSVVAPSTPFTSPHVSVHYDFQGHPNEGRPRAAPSPGPQEYRRPLPNHNLSRNLSYMGSESSFSSTHPPRRDSARVMSSYTQGSATSIPTPRNQWFEGAATSDVPPAPNQWTEPTSDPNPNPNPNPEPRTMSPPQNQLNQGPVLDDAPPAQSQWNIGSAVSDLKPDSRSVLPSQRTGGSVVGDSRPEPRAMPPVQNHLREGSAVSDLNSESRVVQPTQNRLREASGVSDARLESRTRSPSQNHWAGVSAASDSRPDLMAMPPLQNQRAEGSIISDHRPESRRVPTAENAWSQGSVISNALPAQNQWTGGSVVSDIRPDSRSTLQSQHHRPGGSVVSDIRPESAVMPQTQWMGSSESTVTDGSKTASRAPSRGSSRHSTFSLPRSTHSDDNPPAPTKSQKRSLGFSLFPSKSRSGGVPPSPSVTSLEKHFFSRKESVSSSHSSRHPSTPSERASPIPDLPQSNDYLSVNTCLQWKIAHKTVKKSSKIPPLPGVSMLQGIKERDHVFIIDDSACMSPVWPDVKRVFEALSYVVKGMSPDGTELFFTIAYDTWQRRDTSDLCMYLDKKAIAGVTNITKRLNLQLQAYRMRMNKAKELKGAKSIVRPMSFYILTNGEWPEVPESKVAIKAMADFLIAENLLQGQVTIEFISFAQTATAVQKVNDLAKSDYGLQITDCTPWTGNVLKMLAGPLDRSLFENDGREIAGQRSISRQPSISHVYAPGGGNVALTELA</sequence>
<evidence type="ECO:0000259" key="2">
    <source>
        <dbReference type="PROSITE" id="PS50011"/>
    </source>
</evidence>
<dbReference type="InterPro" id="IPR011009">
    <property type="entry name" value="Kinase-like_dom_sf"/>
</dbReference>
<feature type="compositionally biased region" description="Pro residues" evidence="1">
    <location>
        <begin position="719"/>
        <end position="729"/>
    </location>
</feature>
<feature type="compositionally biased region" description="Polar residues" evidence="1">
    <location>
        <begin position="650"/>
        <end position="669"/>
    </location>
</feature>
<organism evidence="3 4">
    <name type="scientific">Cudoniella acicularis</name>
    <dbReference type="NCBI Taxonomy" id="354080"/>
    <lineage>
        <taxon>Eukaryota</taxon>
        <taxon>Fungi</taxon>
        <taxon>Dikarya</taxon>
        <taxon>Ascomycota</taxon>
        <taxon>Pezizomycotina</taxon>
        <taxon>Leotiomycetes</taxon>
        <taxon>Helotiales</taxon>
        <taxon>Tricladiaceae</taxon>
        <taxon>Cudoniella</taxon>
    </lineage>
</organism>
<feature type="region of interest" description="Disordered" evidence="1">
    <location>
        <begin position="334"/>
        <end position="353"/>
    </location>
</feature>
<evidence type="ECO:0000256" key="1">
    <source>
        <dbReference type="SAM" id="MobiDB-lite"/>
    </source>
</evidence>
<feature type="compositionally biased region" description="Polar residues" evidence="1">
    <location>
        <begin position="559"/>
        <end position="583"/>
    </location>
</feature>
<feature type="region of interest" description="Disordered" evidence="1">
    <location>
        <begin position="908"/>
        <end position="1061"/>
    </location>
</feature>
<feature type="compositionally biased region" description="Polar residues" evidence="1">
    <location>
        <begin position="807"/>
        <end position="821"/>
    </location>
</feature>
<dbReference type="GO" id="GO:0044773">
    <property type="term" value="P:mitotic DNA damage checkpoint signaling"/>
    <property type="evidence" value="ECO:0007669"/>
    <property type="project" value="TreeGrafter"/>
</dbReference>
<reference evidence="3 4" key="1">
    <citation type="submission" date="2020-03" db="EMBL/GenBank/DDBJ databases">
        <title>Draft Genome Sequence of Cudoniella acicularis.</title>
        <authorList>
            <person name="Buettner E."/>
            <person name="Kellner H."/>
        </authorList>
    </citation>
    <scope>NUCLEOTIDE SEQUENCE [LARGE SCALE GENOMIC DNA]</scope>
    <source>
        <strain evidence="3 4">DSM 108380</strain>
    </source>
</reference>
<dbReference type="PROSITE" id="PS50011">
    <property type="entry name" value="PROTEIN_KINASE_DOM"/>
    <property type="match status" value="1"/>
</dbReference>
<accession>A0A8H4W3S7</accession>
<feature type="region of interest" description="Disordered" evidence="1">
    <location>
        <begin position="485"/>
        <end position="527"/>
    </location>
</feature>
<feature type="compositionally biased region" description="Pro residues" evidence="1">
    <location>
        <begin position="508"/>
        <end position="524"/>
    </location>
</feature>
<dbReference type="SMART" id="SM00220">
    <property type="entry name" value="S_TKc"/>
    <property type="match status" value="1"/>
</dbReference>
<feature type="compositionally biased region" description="Polar residues" evidence="1">
    <location>
        <begin position="947"/>
        <end position="986"/>
    </location>
</feature>
<feature type="compositionally biased region" description="Polar residues" evidence="1">
    <location>
        <begin position="678"/>
        <end position="695"/>
    </location>
</feature>
<dbReference type="Gene3D" id="1.10.510.10">
    <property type="entry name" value="Transferase(Phosphotransferase) domain 1"/>
    <property type="match status" value="1"/>
</dbReference>
<gene>
    <name evidence="3" type="ORF">G7Y89_g4984</name>
</gene>
<dbReference type="GO" id="GO:0004674">
    <property type="term" value="F:protein serine/threonine kinase activity"/>
    <property type="evidence" value="ECO:0007669"/>
    <property type="project" value="TreeGrafter"/>
</dbReference>
<dbReference type="GO" id="GO:0005737">
    <property type="term" value="C:cytoplasm"/>
    <property type="evidence" value="ECO:0007669"/>
    <property type="project" value="TreeGrafter"/>
</dbReference>
<dbReference type="GO" id="GO:0005524">
    <property type="term" value="F:ATP binding"/>
    <property type="evidence" value="ECO:0007669"/>
    <property type="project" value="InterPro"/>
</dbReference>
<dbReference type="PANTHER" id="PTHR44167">
    <property type="entry name" value="OVARIAN-SPECIFIC SERINE/THREONINE-PROTEIN KINASE LOK-RELATED"/>
    <property type="match status" value="1"/>
</dbReference>
<feature type="region of interest" description="Disordered" evidence="1">
    <location>
        <begin position="617"/>
        <end position="859"/>
    </location>
</feature>
<feature type="region of interest" description="Disordered" evidence="1">
    <location>
        <begin position="554"/>
        <end position="585"/>
    </location>
</feature>
<feature type="compositionally biased region" description="Low complexity" evidence="1">
    <location>
        <begin position="1010"/>
        <end position="1026"/>
    </location>
</feature>
<name>A0A8H4W3S7_9HELO</name>
<keyword evidence="4" id="KW-1185">Reference proteome</keyword>
<dbReference type="SUPFAM" id="SSF56112">
    <property type="entry name" value="Protein kinase-like (PK-like)"/>
    <property type="match status" value="1"/>
</dbReference>
<proteinExistence type="predicted"/>
<dbReference type="Pfam" id="PF00069">
    <property type="entry name" value="Pkinase"/>
    <property type="match status" value="1"/>
</dbReference>
<feature type="compositionally biased region" description="Low complexity" evidence="1">
    <location>
        <begin position="1038"/>
        <end position="1052"/>
    </location>
</feature>
<feature type="domain" description="Protein kinase" evidence="2">
    <location>
        <begin position="147"/>
        <end position="482"/>
    </location>
</feature>
<feature type="compositionally biased region" description="Basic and acidic residues" evidence="1">
    <location>
        <begin position="1027"/>
        <end position="1037"/>
    </location>
</feature>
<evidence type="ECO:0000313" key="4">
    <source>
        <dbReference type="Proteomes" id="UP000566819"/>
    </source>
</evidence>
<protein>
    <recommendedName>
        <fullName evidence="2">Protein kinase domain-containing protein</fullName>
    </recommendedName>
</protein>
<dbReference type="OrthoDB" id="5986190at2759"/>
<dbReference type="GO" id="GO:0005634">
    <property type="term" value="C:nucleus"/>
    <property type="evidence" value="ECO:0007669"/>
    <property type="project" value="TreeGrafter"/>
</dbReference>
<dbReference type="PANTHER" id="PTHR44167:SF24">
    <property type="entry name" value="SERINE_THREONINE-PROTEIN KINASE CHK2"/>
    <property type="match status" value="1"/>
</dbReference>